<organism evidence="1 2">
    <name type="scientific">Pseudoloma neurophilia</name>
    <dbReference type="NCBI Taxonomy" id="146866"/>
    <lineage>
        <taxon>Eukaryota</taxon>
        <taxon>Fungi</taxon>
        <taxon>Fungi incertae sedis</taxon>
        <taxon>Microsporidia</taxon>
        <taxon>Pseudoloma</taxon>
    </lineage>
</organism>
<sequence length="44" mass="5516">MNSNFLNEVFKNEFKFLIQIFLNEVFKNEFKFLIQSLFKKFEVY</sequence>
<reference evidence="1 2" key="1">
    <citation type="submission" date="2015-07" db="EMBL/GenBank/DDBJ databases">
        <title>The genome of Pseudoloma neurophilia, a relevant intracellular parasite of the zebrafish.</title>
        <authorList>
            <person name="Ndikumana S."/>
            <person name="Pelin A."/>
            <person name="Sanders J."/>
            <person name="Corradi N."/>
        </authorList>
    </citation>
    <scope>NUCLEOTIDE SEQUENCE [LARGE SCALE GENOMIC DNA]</scope>
    <source>
        <strain evidence="1 2">MK1</strain>
    </source>
</reference>
<dbReference type="EMBL" id="LGUB01000001">
    <property type="protein sequence ID" value="KRH95310.1"/>
    <property type="molecule type" value="Genomic_DNA"/>
</dbReference>
<dbReference type="AlphaFoldDB" id="A0A0R0M703"/>
<dbReference type="Proteomes" id="UP000051530">
    <property type="component" value="Unassembled WGS sequence"/>
</dbReference>
<evidence type="ECO:0000313" key="2">
    <source>
        <dbReference type="Proteomes" id="UP000051530"/>
    </source>
</evidence>
<accession>A0A0R0M703</accession>
<evidence type="ECO:0000313" key="1">
    <source>
        <dbReference type="EMBL" id="KRH95310.1"/>
    </source>
</evidence>
<protein>
    <submittedName>
        <fullName evidence="1">Uncharacterized protein</fullName>
    </submittedName>
</protein>
<proteinExistence type="predicted"/>
<keyword evidence="2" id="KW-1185">Reference proteome</keyword>
<gene>
    <name evidence="1" type="ORF">M153_100071948</name>
</gene>
<name>A0A0R0M703_9MICR</name>
<comment type="caution">
    <text evidence="1">The sequence shown here is derived from an EMBL/GenBank/DDBJ whole genome shotgun (WGS) entry which is preliminary data.</text>
</comment>
<dbReference type="VEuPathDB" id="MicrosporidiaDB:M153_100071948"/>